<dbReference type="GO" id="GO:0000160">
    <property type="term" value="P:phosphorelay signal transduction system"/>
    <property type="evidence" value="ECO:0007669"/>
    <property type="project" value="InterPro"/>
</dbReference>
<reference evidence="5" key="1">
    <citation type="journal article" date="2017" name="Proc. Natl. Acad. Sci. U.S.A.">
        <title>Simulation of Deepwater Horizon oil plume reveals substrate specialization within a complex community of hydrocarbon-degraders.</title>
        <authorList>
            <person name="Hu P."/>
            <person name="Dubinsky E.A."/>
            <person name="Probst A.J."/>
            <person name="Wang J."/>
            <person name="Sieber C.M.K."/>
            <person name="Tom L.M."/>
            <person name="Gardinali P."/>
            <person name="Banfield J.F."/>
            <person name="Atlas R.M."/>
            <person name="Andersen G.L."/>
        </authorList>
    </citation>
    <scope>NUCLEOTIDE SEQUENCE [LARGE SCALE GENOMIC DNA]</scope>
</reference>
<dbReference type="InterPro" id="IPR001789">
    <property type="entry name" value="Sig_transdc_resp-reg_receiver"/>
</dbReference>
<protein>
    <recommendedName>
        <fullName evidence="3">Response regulatory domain-containing protein</fullName>
    </recommendedName>
</protein>
<dbReference type="InterPro" id="IPR050595">
    <property type="entry name" value="Bact_response_regulator"/>
</dbReference>
<dbReference type="Gene3D" id="3.40.50.2300">
    <property type="match status" value="1"/>
</dbReference>
<evidence type="ECO:0000256" key="1">
    <source>
        <dbReference type="ARBA" id="ARBA00022553"/>
    </source>
</evidence>
<dbReference type="SMART" id="SM00448">
    <property type="entry name" value="REC"/>
    <property type="match status" value="1"/>
</dbReference>
<evidence type="ECO:0000313" key="4">
    <source>
        <dbReference type="EMBL" id="OUR93586.1"/>
    </source>
</evidence>
<accession>A0A1Y5F2B5</accession>
<dbReference type="Proteomes" id="UP000196531">
    <property type="component" value="Unassembled WGS sequence"/>
</dbReference>
<dbReference type="CDD" id="cd00156">
    <property type="entry name" value="REC"/>
    <property type="match status" value="1"/>
</dbReference>
<gene>
    <name evidence="4" type="ORF">A9Q84_19145</name>
</gene>
<dbReference type="AlphaFoldDB" id="A0A1Y5F2B5"/>
<evidence type="ECO:0000256" key="2">
    <source>
        <dbReference type="PROSITE-ProRule" id="PRU00169"/>
    </source>
</evidence>
<evidence type="ECO:0000259" key="3">
    <source>
        <dbReference type="PROSITE" id="PS50110"/>
    </source>
</evidence>
<dbReference type="InterPro" id="IPR011006">
    <property type="entry name" value="CheY-like_superfamily"/>
</dbReference>
<keyword evidence="1 2" id="KW-0597">Phosphoprotein</keyword>
<dbReference type="EMBL" id="MAAO01000015">
    <property type="protein sequence ID" value="OUR93586.1"/>
    <property type="molecule type" value="Genomic_DNA"/>
</dbReference>
<dbReference type="SUPFAM" id="SSF52172">
    <property type="entry name" value="CheY-like"/>
    <property type="match status" value="1"/>
</dbReference>
<proteinExistence type="predicted"/>
<evidence type="ECO:0000313" key="5">
    <source>
        <dbReference type="Proteomes" id="UP000196531"/>
    </source>
</evidence>
<feature type="domain" description="Response regulatory" evidence="3">
    <location>
        <begin position="2"/>
        <end position="118"/>
    </location>
</feature>
<dbReference type="Pfam" id="PF00072">
    <property type="entry name" value="Response_reg"/>
    <property type="match status" value="1"/>
</dbReference>
<dbReference type="PANTHER" id="PTHR44591:SF3">
    <property type="entry name" value="RESPONSE REGULATORY DOMAIN-CONTAINING PROTEIN"/>
    <property type="match status" value="1"/>
</dbReference>
<comment type="caution">
    <text evidence="4">The sequence shown here is derived from an EMBL/GenBank/DDBJ whole genome shotgun (WGS) entry which is preliminary data.</text>
</comment>
<name>A0A1Y5F2B5_9BACT</name>
<dbReference type="PANTHER" id="PTHR44591">
    <property type="entry name" value="STRESS RESPONSE REGULATOR PROTEIN 1"/>
    <property type="match status" value="1"/>
</dbReference>
<sequence>MKILIVDDSATQRLIVRSIVDNYDKNFETIEVTDGRGALEYINKGDIKLVFSDINMEPMSGTELVAEVNKTDIECIFAFITSHLTESMQDQAKELGVQYYLTKPITQEKIENVLKEVFSD</sequence>
<dbReference type="PROSITE" id="PS50110">
    <property type="entry name" value="RESPONSE_REGULATORY"/>
    <property type="match status" value="1"/>
</dbReference>
<organism evidence="4 5">
    <name type="scientific">Halobacteriovorax marinus</name>
    <dbReference type="NCBI Taxonomy" id="97084"/>
    <lineage>
        <taxon>Bacteria</taxon>
        <taxon>Pseudomonadati</taxon>
        <taxon>Bdellovibrionota</taxon>
        <taxon>Bacteriovoracia</taxon>
        <taxon>Bacteriovoracales</taxon>
        <taxon>Halobacteriovoraceae</taxon>
        <taxon>Halobacteriovorax</taxon>
    </lineage>
</organism>
<feature type="modified residue" description="4-aspartylphosphate" evidence="2">
    <location>
        <position position="53"/>
    </location>
</feature>